<evidence type="ECO:0000313" key="3">
    <source>
        <dbReference type="EMBL" id="CAG8654250.1"/>
    </source>
</evidence>
<dbReference type="InterPro" id="IPR050300">
    <property type="entry name" value="GDXG_lipolytic_enzyme"/>
</dbReference>
<dbReference type="InterPro" id="IPR049492">
    <property type="entry name" value="BD-FAE-like_dom"/>
</dbReference>
<gene>
    <name evidence="3" type="ORF">ALEPTO_LOCUS10117</name>
</gene>
<evidence type="ECO:0000313" key="4">
    <source>
        <dbReference type="Proteomes" id="UP000789508"/>
    </source>
</evidence>
<protein>
    <submittedName>
        <fullName evidence="3">7335_t:CDS:1</fullName>
    </submittedName>
</protein>
<name>A0A9N9DVL0_9GLOM</name>
<sequence>MATRLDYLENWNYSPCLRFWSFHLFVIFLDGYEVKSAIEDAIQAYAPVNDGDDPFELPSFTSQKFWHRMVNPRFIPGNVFHYENINYATTQEAAEVRKHDFEQVNYMALDVYARKDLSSESPKPVLLFVHGGGWIGGDKSLPYPIIRHLAEVGWVVVSINYRLAPSSTYPNPLIRMNV</sequence>
<comment type="caution">
    <text evidence="3">The sequence shown here is derived from an EMBL/GenBank/DDBJ whole genome shotgun (WGS) entry which is preliminary data.</text>
</comment>
<feature type="non-terminal residue" evidence="3">
    <location>
        <position position="1"/>
    </location>
</feature>
<evidence type="ECO:0000259" key="2">
    <source>
        <dbReference type="Pfam" id="PF20434"/>
    </source>
</evidence>
<dbReference type="AlphaFoldDB" id="A0A9N9DVL0"/>
<dbReference type="InterPro" id="IPR029058">
    <property type="entry name" value="AB_hydrolase_fold"/>
</dbReference>
<dbReference type="Pfam" id="PF20434">
    <property type="entry name" value="BD-FAE"/>
    <property type="match status" value="1"/>
</dbReference>
<organism evidence="3 4">
    <name type="scientific">Ambispora leptoticha</name>
    <dbReference type="NCBI Taxonomy" id="144679"/>
    <lineage>
        <taxon>Eukaryota</taxon>
        <taxon>Fungi</taxon>
        <taxon>Fungi incertae sedis</taxon>
        <taxon>Mucoromycota</taxon>
        <taxon>Glomeromycotina</taxon>
        <taxon>Glomeromycetes</taxon>
        <taxon>Archaeosporales</taxon>
        <taxon>Ambisporaceae</taxon>
        <taxon>Ambispora</taxon>
    </lineage>
</organism>
<dbReference type="Proteomes" id="UP000789508">
    <property type="component" value="Unassembled WGS sequence"/>
</dbReference>
<dbReference type="Gene3D" id="3.40.50.1820">
    <property type="entry name" value="alpha/beta hydrolase"/>
    <property type="match status" value="1"/>
</dbReference>
<keyword evidence="4" id="KW-1185">Reference proteome</keyword>
<dbReference type="EMBL" id="CAJVPS010009927">
    <property type="protein sequence ID" value="CAG8654250.1"/>
    <property type="molecule type" value="Genomic_DNA"/>
</dbReference>
<feature type="domain" description="BD-FAE-like" evidence="2">
    <location>
        <begin position="109"/>
        <end position="172"/>
    </location>
</feature>
<dbReference type="OrthoDB" id="19653at2759"/>
<keyword evidence="1" id="KW-0378">Hydrolase</keyword>
<dbReference type="SUPFAM" id="SSF53474">
    <property type="entry name" value="alpha/beta-Hydrolases"/>
    <property type="match status" value="1"/>
</dbReference>
<dbReference type="GO" id="GO:0016787">
    <property type="term" value="F:hydrolase activity"/>
    <property type="evidence" value="ECO:0007669"/>
    <property type="project" value="UniProtKB-KW"/>
</dbReference>
<accession>A0A9N9DVL0</accession>
<reference evidence="3" key="1">
    <citation type="submission" date="2021-06" db="EMBL/GenBank/DDBJ databases">
        <authorList>
            <person name="Kallberg Y."/>
            <person name="Tangrot J."/>
            <person name="Rosling A."/>
        </authorList>
    </citation>
    <scope>NUCLEOTIDE SEQUENCE</scope>
    <source>
        <strain evidence="3">FL130A</strain>
    </source>
</reference>
<dbReference type="PANTHER" id="PTHR48081">
    <property type="entry name" value="AB HYDROLASE SUPERFAMILY PROTEIN C4A8.06C"/>
    <property type="match status" value="1"/>
</dbReference>
<proteinExistence type="predicted"/>
<evidence type="ECO:0000256" key="1">
    <source>
        <dbReference type="ARBA" id="ARBA00022801"/>
    </source>
</evidence>
<dbReference type="PANTHER" id="PTHR48081:SF33">
    <property type="entry name" value="KYNURENINE FORMAMIDASE"/>
    <property type="match status" value="1"/>
</dbReference>